<evidence type="ECO:0000313" key="1">
    <source>
        <dbReference type="EMBL" id="KAK1312150.1"/>
    </source>
</evidence>
<accession>A0AAV9EH31</accession>
<dbReference type="PANTHER" id="PTHR33710:SF64">
    <property type="entry name" value="ENDONUCLEASE_EXONUCLEASE_PHOSPHATASE DOMAIN-CONTAINING PROTEIN"/>
    <property type="match status" value="1"/>
</dbReference>
<protein>
    <submittedName>
        <fullName evidence="1">Uncharacterized protein</fullName>
    </submittedName>
</protein>
<evidence type="ECO:0000313" key="2">
    <source>
        <dbReference type="Proteomes" id="UP001180020"/>
    </source>
</evidence>
<keyword evidence="2" id="KW-1185">Reference proteome</keyword>
<proteinExistence type="predicted"/>
<dbReference type="AlphaFoldDB" id="A0AAV9EH31"/>
<sequence length="115" mass="13234">MVNYLAPGISDHSPLKVSSDPEFPTGPKPLKYFEMWEDHPTFKETVENAWSTEVSGSPMYRLLKKISTTKMGLKSWNKHCFGPVHHSFQRCREELETARAIQQNSPQDQQLISLE</sequence>
<comment type="caution">
    <text evidence="1">The sequence shown here is derived from an EMBL/GenBank/DDBJ whole genome shotgun (WGS) entry which is preliminary data.</text>
</comment>
<reference evidence="1" key="2">
    <citation type="submission" date="2023-06" db="EMBL/GenBank/DDBJ databases">
        <authorList>
            <person name="Ma L."/>
            <person name="Liu K.-W."/>
            <person name="Li Z."/>
            <person name="Hsiao Y.-Y."/>
            <person name="Qi Y."/>
            <person name="Fu T."/>
            <person name="Tang G."/>
            <person name="Zhang D."/>
            <person name="Sun W.-H."/>
            <person name="Liu D.-K."/>
            <person name="Li Y."/>
            <person name="Chen G.-Z."/>
            <person name="Liu X.-D."/>
            <person name="Liao X.-Y."/>
            <person name="Jiang Y.-T."/>
            <person name="Yu X."/>
            <person name="Hao Y."/>
            <person name="Huang J."/>
            <person name="Zhao X.-W."/>
            <person name="Ke S."/>
            <person name="Chen Y.-Y."/>
            <person name="Wu W.-L."/>
            <person name="Hsu J.-L."/>
            <person name="Lin Y.-F."/>
            <person name="Huang M.-D."/>
            <person name="Li C.-Y."/>
            <person name="Huang L."/>
            <person name="Wang Z.-W."/>
            <person name="Zhao X."/>
            <person name="Zhong W.-Y."/>
            <person name="Peng D.-H."/>
            <person name="Ahmad S."/>
            <person name="Lan S."/>
            <person name="Zhang J.-S."/>
            <person name="Tsai W.-C."/>
            <person name="Van De Peer Y."/>
            <person name="Liu Z.-J."/>
        </authorList>
    </citation>
    <scope>NUCLEOTIDE SEQUENCE</scope>
    <source>
        <strain evidence="1">CP</strain>
        <tissue evidence="1">Leaves</tissue>
    </source>
</reference>
<dbReference type="PANTHER" id="PTHR33710">
    <property type="entry name" value="BNAC02G09200D PROTEIN"/>
    <property type="match status" value="1"/>
</dbReference>
<name>A0AAV9EH31_ACOCL</name>
<organism evidence="1 2">
    <name type="scientific">Acorus calamus</name>
    <name type="common">Sweet flag</name>
    <dbReference type="NCBI Taxonomy" id="4465"/>
    <lineage>
        <taxon>Eukaryota</taxon>
        <taxon>Viridiplantae</taxon>
        <taxon>Streptophyta</taxon>
        <taxon>Embryophyta</taxon>
        <taxon>Tracheophyta</taxon>
        <taxon>Spermatophyta</taxon>
        <taxon>Magnoliopsida</taxon>
        <taxon>Liliopsida</taxon>
        <taxon>Acoraceae</taxon>
        <taxon>Acorus</taxon>
    </lineage>
</organism>
<reference evidence="1" key="1">
    <citation type="journal article" date="2023" name="Nat. Commun.">
        <title>Diploid and tetraploid genomes of Acorus and the evolution of monocots.</title>
        <authorList>
            <person name="Ma L."/>
            <person name="Liu K.W."/>
            <person name="Li Z."/>
            <person name="Hsiao Y.Y."/>
            <person name="Qi Y."/>
            <person name="Fu T."/>
            <person name="Tang G.D."/>
            <person name="Zhang D."/>
            <person name="Sun W.H."/>
            <person name="Liu D.K."/>
            <person name="Li Y."/>
            <person name="Chen G.Z."/>
            <person name="Liu X.D."/>
            <person name="Liao X.Y."/>
            <person name="Jiang Y.T."/>
            <person name="Yu X."/>
            <person name="Hao Y."/>
            <person name="Huang J."/>
            <person name="Zhao X.W."/>
            <person name="Ke S."/>
            <person name="Chen Y.Y."/>
            <person name="Wu W.L."/>
            <person name="Hsu J.L."/>
            <person name="Lin Y.F."/>
            <person name="Huang M.D."/>
            <person name="Li C.Y."/>
            <person name="Huang L."/>
            <person name="Wang Z.W."/>
            <person name="Zhao X."/>
            <person name="Zhong W.Y."/>
            <person name="Peng D.H."/>
            <person name="Ahmad S."/>
            <person name="Lan S."/>
            <person name="Zhang J.S."/>
            <person name="Tsai W.C."/>
            <person name="Van de Peer Y."/>
            <person name="Liu Z.J."/>
        </authorList>
    </citation>
    <scope>NUCLEOTIDE SEQUENCE</scope>
    <source>
        <strain evidence="1">CP</strain>
    </source>
</reference>
<dbReference type="Proteomes" id="UP001180020">
    <property type="component" value="Unassembled WGS sequence"/>
</dbReference>
<gene>
    <name evidence="1" type="ORF">QJS10_CPA07g00502</name>
</gene>
<dbReference type="EMBL" id="JAUJYO010000007">
    <property type="protein sequence ID" value="KAK1312150.1"/>
    <property type="molecule type" value="Genomic_DNA"/>
</dbReference>